<reference evidence="10" key="1">
    <citation type="journal article" date="2020" name="Nat. Ecol. Evol.">
        <title>Deeply conserved synteny resolves early events in vertebrate evolution.</title>
        <authorList>
            <person name="Simakov O."/>
            <person name="Marletaz F."/>
            <person name="Yue J.X."/>
            <person name="O'Connell B."/>
            <person name="Jenkins J."/>
            <person name="Brandt A."/>
            <person name="Calef R."/>
            <person name="Tung C.H."/>
            <person name="Huang T.K."/>
            <person name="Schmutz J."/>
            <person name="Satoh N."/>
            <person name="Yu J.K."/>
            <person name="Putnam N.H."/>
            <person name="Green R.E."/>
            <person name="Rokhsar D.S."/>
        </authorList>
    </citation>
    <scope>NUCLEOTIDE SEQUENCE [LARGE SCALE GENOMIC DNA]</scope>
    <source>
        <strain evidence="10">S238N-H82</strain>
    </source>
</reference>
<feature type="compositionally biased region" description="Basic and acidic residues" evidence="8">
    <location>
        <begin position="483"/>
        <end position="500"/>
    </location>
</feature>
<evidence type="ECO:0000259" key="9">
    <source>
        <dbReference type="Pfam" id="PF10516"/>
    </source>
</evidence>
<evidence type="ECO:0000256" key="4">
    <source>
        <dbReference type="ARBA" id="ARBA00022803"/>
    </source>
</evidence>
<feature type="compositionally biased region" description="Low complexity" evidence="8">
    <location>
        <begin position="439"/>
        <end position="474"/>
    </location>
</feature>
<feature type="repeat" description="TPR" evidence="6">
    <location>
        <begin position="331"/>
        <end position="364"/>
    </location>
</feature>
<keyword evidence="10" id="KW-1185">Reference proteome</keyword>
<dbReference type="Pfam" id="PF10516">
    <property type="entry name" value="SHNi-TPR"/>
    <property type="match status" value="1"/>
</dbReference>
<dbReference type="PROSITE" id="PS50005">
    <property type="entry name" value="TPR"/>
    <property type="match status" value="2"/>
</dbReference>
<feature type="region of interest" description="Disordered" evidence="8">
    <location>
        <begin position="439"/>
        <end position="576"/>
    </location>
</feature>
<reference evidence="11" key="2">
    <citation type="submission" date="2025-08" db="UniProtKB">
        <authorList>
            <consortium name="RefSeq"/>
        </authorList>
    </citation>
    <scope>IDENTIFICATION</scope>
    <source>
        <strain evidence="11">S238N-H82</strain>
        <tissue evidence="11">Testes</tissue>
    </source>
</reference>
<keyword evidence="7" id="KW-0175">Coiled coil</keyword>
<dbReference type="GO" id="GO:0034080">
    <property type="term" value="P:CENP-A containing chromatin assembly"/>
    <property type="evidence" value="ECO:0000318"/>
    <property type="project" value="GO_Central"/>
</dbReference>
<dbReference type="RefSeq" id="XP_035700071.1">
    <property type="nucleotide sequence ID" value="XM_035844178.1"/>
</dbReference>
<protein>
    <submittedName>
        <fullName evidence="11">Histone-binding protein N1/N2-like isoform X1</fullName>
    </submittedName>
</protein>
<feature type="region of interest" description="Disordered" evidence="8">
    <location>
        <begin position="89"/>
        <end position="259"/>
    </location>
</feature>
<proteinExistence type="inferred from homology"/>
<dbReference type="GO" id="GO:0005654">
    <property type="term" value="C:nucleoplasm"/>
    <property type="evidence" value="ECO:0000318"/>
    <property type="project" value="GO_Central"/>
</dbReference>
<dbReference type="KEGG" id="bfo:118432557"/>
<gene>
    <name evidence="11" type="primary">LOC118432557</name>
</gene>
<feature type="coiled-coil region" evidence="7">
    <location>
        <begin position="397"/>
        <end position="424"/>
    </location>
</feature>
<dbReference type="PANTHER" id="PTHR15081:SF1">
    <property type="entry name" value="NUCLEAR AUTOANTIGENIC SPERM PROTEIN"/>
    <property type="match status" value="1"/>
</dbReference>
<sequence>MATDVAAPSTSSGSPSKDLDSEAKDLIGQGRRHLVLGEIPNAVNCFQECCGILAAKYGETADEVGEAYYMYGRSLIELARLETGVLGNALQGVPDESDSEAEEGEDSTVGNPDDIKGEEREKVSKEVGQAFEAVIEAAEAAKEKKDTPEQEADAGQKEAKDEDKESDDTKAKDGGKEDADTDKKDDGKKDEDADKKADEKEEKKDDADAEKEDVEDTGKSEEEVSLDEEMETGEDQSEGAEEKDSEKESEKESEASEDVGNLQLAWEVLELARNIYSKKETKEDRLKLAQIYLHLGEIGLETEKYDQAAEDFMSCLKIQQELLDAEDRLLAESHYQLGLAYSLSKDYDKSIEYYRNSHNVIKSRIGLLQGKIEELETGKGKDSVSSDDPIVVHRKEVEELNALLPEISSKIEDAEDMKKGAEAEARLIMASELGIGAGAGASSSAAPASTIAVKKAGEGSSSSSADAKPAADISHLVRKKRKPSDEDKADSSSDAKKPRQENGAGDKAAVNGTAVNGTAVNGTAVNGAAGSSTETSPEKDKEQAKITPKTVEDLKKDQESKKEQDTDTAAMETTSS</sequence>
<evidence type="ECO:0000256" key="5">
    <source>
        <dbReference type="ARBA" id="ARBA00023242"/>
    </source>
</evidence>
<dbReference type="SUPFAM" id="SSF48452">
    <property type="entry name" value="TPR-like"/>
    <property type="match status" value="1"/>
</dbReference>
<dbReference type="Gene3D" id="1.25.40.10">
    <property type="entry name" value="Tetratricopeptide repeat domain"/>
    <property type="match status" value="1"/>
</dbReference>
<feature type="compositionally biased region" description="Basic and acidic residues" evidence="8">
    <location>
        <begin position="536"/>
        <end position="565"/>
    </location>
</feature>
<evidence type="ECO:0000256" key="3">
    <source>
        <dbReference type="ARBA" id="ARBA00022737"/>
    </source>
</evidence>
<feature type="domain" description="Tetratricopeptide SHNi-TPR" evidence="9">
    <location>
        <begin position="289"/>
        <end position="326"/>
    </location>
</feature>
<evidence type="ECO:0000256" key="2">
    <source>
        <dbReference type="ARBA" id="ARBA00008402"/>
    </source>
</evidence>
<dbReference type="GO" id="GO:0006335">
    <property type="term" value="P:DNA replication-dependent chromatin assembly"/>
    <property type="evidence" value="ECO:0000318"/>
    <property type="project" value="GO_Central"/>
</dbReference>
<evidence type="ECO:0000313" key="11">
    <source>
        <dbReference type="RefSeq" id="XP_035700071.1"/>
    </source>
</evidence>
<keyword evidence="3" id="KW-0677">Repeat</keyword>
<feature type="compositionally biased region" description="Low complexity" evidence="8">
    <location>
        <begin position="508"/>
        <end position="530"/>
    </location>
</feature>
<comment type="subcellular location">
    <subcellularLocation>
        <location evidence="1">Nucleus</location>
    </subcellularLocation>
</comment>
<feature type="repeat" description="TPR" evidence="6">
    <location>
        <begin position="289"/>
        <end position="322"/>
    </location>
</feature>
<dbReference type="InterPro" id="IPR019544">
    <property type="entry name" value="Tetratricopeptide_SHNi-TPR_dom"/>
</dbReference>
<dbReference type="Proteomes" id="UP000001554">
    <property type="component" value="Chromosome 15"/>
</dbReference>
<dbReference type="SMART" id="SM00028">
    <property type="entry name" value="TPR"/>
    <property type="match status" value="3"/>
</dbReference>
<comment type="similarity">
    <text evidence="2">Belongs to the NASP family.</text>
</comment>
<name>A0A9J7NDQ1_BRAFL</name>
<feature type="compositionally biased region" description="Basic and acidic residues" evidence="8">
    <location>
        <begin position="113"/>
        <end position="125"/>
    </location>
</feature>
<feature type="compositionally biased region" description="Basic and acidic residues" evidence="8">
    <location>
        <begin position="240"/>
        <end position="254"/>
    </location>
</feature>
<keyword evidence="5" id="KW-0539">Nucleus</keyword>
<dbReference type="OrthoDB" id="5587616at2759"/>
<feature type="compositionally biased region" description="Acidic residues" evidence="8">
    <location>
        <begin position="95"/>
        <end position="106"/>
    </location>
</feature>
<dbReference type="PANTHER" id="PTHR15081">
    <property type="entry name" value="NUCLEAR AUTOANTIGENIC SPERM PROTEIN NASP -RELATED"/>
    <property type="match status" value="1"/>
</dbReference>
<evidence type="ECO:0000256" key="8">
    <source>
        <dbReference type="SAM" id="MobiDB-lite"/>
    </source>
</evidence>
<dbReference type="InterPro" id="IPR019734">
    <property type="entry name" value="TPR_rpt"/>
</dbReference>
<dbReference type="InterPro" id="IPR051730">
    <property type="entry name" value="NASP-like"/>
</dbReference>
<evidence type="ECO:0000256" key="7">
    <source>
        <dbReference type="SAM" id="Coils"/>
    </source>
</evidence>
<evidence type="ECO:0000256" key="6">
    <source>
        <dbReference type="PROSITE-ProRule" id="PRU00339"/>
    </source>
</evidence>
<evidence type="ECO:0000256" key="1">
    <source>
        <dbReference type="ARBA" id="ARBA00004123"/>
    </source>
</evidence>
<dbReference type="OMA" id="IAECHYK"/>
<dbReference type="InterPro" id="IPR011990">
    <property type="entry name" value="TPR-like_helical_dom_sf"/>
</dbReference>
<dbReference type="GeneID" id="118432557"/>
<dbReference type="AlphaFoldDB" id="A0A9J7NDQ1"/>
<accession>A0A9J7NDQ1</accession>
<feature type="compositionally biased region" description="Acidic residues" evidence="8">
    <location>
        <begin position="223"/>
        <end position="239"/>
    </location>
</feature>
<dbReference type="Pfam" id="PF13181">
    <property type="entry name" value="TPR_8"/>
    <property type="match status" value="1"/>
</dbReference>
<dbReference type="GO" id="GO:0042393">
    <property type="term" value="F:histone binding"/>
    <property type="evidence" value="ECO:0000318"/>
    <property type="project" value="GO_Central"/>
</dbReference>
<feature type="compositionally biased region" description="Basic and acidic residues" evidence="8">
    <location>
        <begin position="139"/>
        <end position="206"/>
    </location>
</feature>
<dbReference type="FunFam" id="1.25.40.10:FF:002793">
    <property type="entry name" value="Uncharacterized protein"/>
    <property type="match status" value="1"/>
</dbReference>
<feature type="region of interest" description="Disordered" evidence="8">
    <location>
        <begin position="1"/>
        <end position="22"/>
    </location>
</feature>
<organism evidence="10 11">
    <name type="scientific">Branchiostoma floridae</name>
    <name type="common">Florida lancelet</name>
    <name type="synonym">Amphioxus</name>
    <dbReference type="NCBI Taxonomy" id="7739"/>
    <lineage>
        <taxon>Eukaryota</taxon>
        <taxon>Metazoa</taxon>
        <taxon>Chordata</taxon>
        <taxon>Cephalochordata</taxon>
        <taxon>Leptocardii</taxon>
        <taxon>Amphioxiformes</taxon>
        <taxon>Branchiostomatidae</taxon>
        <taxon>Branchiostoma</taxon>
    </lineage>
</organism>
<evidence type="ECO:0000313" key="10">
    <source>
        <dbReference type="Proteomes" id="UP000001554"/>
    </source>
</evidence>
<keyword evidence="4 6" id="KW-0802">TPR repeat</keyword>